<dbReference type="Proteomes" id="UP001595704">
    <property type="component" value="Unassembled WGS sequence"/>
</dbReference>
<sequence>MATYSFLDIVAAIAGPGGMISLGNGSGAAEEGITVEMVDDKNTMMIGAGGQGQHNLHAGKGGTVTIRLLKTSPTNAMMTDLYNFQTASSARHGQNTFSLRDVVRGDTVTGQQGAFKKFPSNGYAKDGPVMEWVMDFVVLDQKIGTGTPAI</sequence>
<name>A0ABV7UIC9_9HYPH</name>
<evidence type="ECO:0000313" key="2">
    <source>
        <dbReference type="Proteomes" id="UP001595704"/>
    </source>
</evidence>
<proteinExistence type="predicted"/>
<dbReference type="Pfam" id="PF11681">
    <property type="entry name" value="Phage_Tube_PhiTE"/>
    <property type="match status" value="1"/>
</dbReference>
<keyword evidence="2" id="KW-1185">Reference proteome</keyword>
<dbReference type="RefSeq" id="WP_191320433.1">
    <property type="nucleotide sequence ID" value="NZ_BNCG01000017.1"/>
</dbReference>
<accession>A0ABV7UIC9</accession>
<gene>
    <name evidence="1" type="ORF">ACFONL_12650</name>
</gene>
<organism evidence="1 2">
    <name type="scientific">Camelimonas fluminis</name>
    <dbReference type="NCBI Taxonomy" id="1576911"/>
    <lineage>
        <taxon>Bacteria</taxon>
        <taxon>Pseudomonadati</taxon>
        <taxon>Pseudomonadota</taxon>
        <taxon>Alphaproteobacteria</taxon>
        <taxon>Hyphomicrobiales</taxon>
        <taxon>Chelatococcaceae</taxon>
        <taxon>Camelimonas</taxon>
    </lineage>
</organism>
<evidence type="ECO:0000313" key="1">
    <source>
        <dbReference type="EMBL" id="MFC3638210.1"/>
    </source>
</evidence>
<reference evidence="2" key="1">
    <citation type="journal article" date="2019" name="Int. J. Syst. Evol. Microbiol.">
        <title>The Global Catalogue of Microorganisms (GCM) 10K type strain sequencing project: providing services to taxonomists for standard genome sequencing and annotation.</title>
        <authorList>
            <consortium name="The Broad Institute Genomics Platform"/>
            <consortium name="The Broad Institute Genome Sequencing Center for Infectious Disease"/>
            <person name="Wu L."/>
            <person name="Ma J."/>
        </authorList>
    </citation>
    <scope>NUCLEOTIDE SEQUENCE [LARGE SCALE GENOMIC DNA]</scope>
    <source>
        <strain evidence="2">KCTC 42282</strain>
    </source>
</reference>
<comment type="caution">
    <text evidence="1">The sequence shown here is derived from an EMBL/GenBank/DDBJ whole genome shotgun (WGS) entry which is preliminary data.</text>
</comment>
<dbReference type="EMBL" id="JBHRYC010000061">
    <property type="protein sequence ID" value="MFC3638210.1"/>
    <property type="molecule type" value="Genomic_DNA"/>
</dbReference>
<dbReference type="InterPro" id="IPR021695">
    <property type="entry name" value="Phage_KPP10_Orf10"/>
</dbReference>
<protein>
    <submittedName>
        <fullName evidence="1">Phage protein</fullName>
    </submittedName>
</protein>